<dbReference type="PANTHER" id="PTHR11557:SF0">
    <property type="entry name" value="PORPHOBILINOGEN DEAMINASE"/>
    <property type="match status" value="1"/>
</dbReference>
<feature type="domain" description="Porphobilinogen deaminase N-terminal" evidence="9">
    <location>
        <begin position="11"/>
        <end position="219"/>
    </location>
</feature>
<dbReference type="SUPFAM" id="SSF54782">
    <property type="entry name" value="Porphobilinogen deaminase (hydroxymethylbilane synthase), C-terminal domain"/>
    <property type="match status" value="1"/>
</dbReference>
<evidence type="ECO:0000313" key="12">
    <source>
        <dbReference type="Proteomes" id="UP000237968"/>
    </source>
</evidence>
<evidence type="ECO:0000256" key="2">
    <source>
        <dbReference type="ARBA" id="ARBA00004735"/>
    </source>
</evidence>
<dbReference type="UniPathway" id="UPA00251">
    <property type="reaction ID" value="UER00319"/>
</dbReference>
<comment type="similarity">
    <text evidence="3 8">Belongs to the HMBS family.</text>
</comment>
<keyword evidence="6 8" id="KW-0627">Porphyrin biosynthesis</keyword>
<dbReference type="Pfam" id="PF01379">
    <property type="entry name" value="Porphobil_deam"/>
    <property type="match status" value="1"/>
</dbReference>
<evidence type="ECO:0000259" key="9">
    <source>
        <dbReference type="Pfam" id="PF01379"/>
    </source>
</evidence>
<dbReference type="Gene3D" id="3.30.160.40">
    <property type="entry name" value="Porphobilinogen deaminase, C-terminal domain"/>
    <property type="match status" value="1"/>
</dbReference>
<dbReference type="PRINTS" id="PR00151">
    <property type="entry name" value="PORPHBDMNASE"/>
</dbReference>
<dbReference type="RefSeq" id="WP_181198479.1">
    <property type="nucleotide sequence ID" value="NZ_PVNK01000308.1"/>
</dbReference>
<proteinExistence type="inferred from homology"/>
<evidence type="ECO:0000256" key="4">
    <source>
        <dbReference type="ARBA" id="ARBA00011245"/>
    </source>
</evidence>
<evidence type="ECO:0000256" key="7">
    <source>
        <dbReference type="ARBA" id="ARBA00048169"/>
    </source>
</evidence>
<reference evidence="11 12" key="1">
    <citation type="submission" date="2018-03" db="EMBL/GenBank/DDBJ databases">
        <title>Draft Genome Sequences of the Obligatory Marine Myxobacteria Enhygromyxa salina SWB005.</title>
        <authorList>
            <person name="Poehlein A."/>
            <person name="Moghaddam J.A."/>
            <person name="Harms H."/>
            <person name="Alanjari M."/>
            <person name="Koenig G.M."/>
            <person name="Daniel R."/>
            <person name="Schaeberle T.F."/>
        </authorList>
    </citation>
    <scope>NUCLEOTIDE SEQUENCE [LARGE SCALE GENOMIC DNA]</scope>
    <source>
        <strain evidence="11 12">SWB005</strain>
    </source>
</reference>
<comment type="subunit">
    <text evidence="4 8">Monomer.</text>
</comment>
<dbReference type="InterPro" id="IPR036803">
    <property type="entry name" value="Porphobilinogen_deaminase_C_sf"/>
</dbReference>
<protein>
    <recommendedName>
        <fullName evidence="8">Porphobilinogen deaminase</fullName>
        <shortName evidence="8">PBG</shortName>
        <ecNumber evidence="8">2.5.1.61</ecNumber>
    </recommendedName>
    <alternativeName>
        <fullName evidence="8">Hydroxymethylbilane synthase</fullName>
        <shortName evidence="8">HMBS</shortName>
    </alternativeName>
    <alternativeName>
        <fullName evidence="8">Pre-uroporphyrinogen synthase</fullName>
    </alternativeName>
</protein>
<evidence type="ECO:0000256" key="1">
    <source>
        <dbReference type="ARBA" id="ARBA00002869"/>
    </source>
</evidence>
<comment type="caution">
    <text evidence="11">The sequence shown here is derived from an EMBL/GenBank/DDBJ whole genome shotgun (WGS) entry which is preliminary data.</text>
</comment>
<dbReference type="SUPFAM" id="SSF53850">
    <property type="entry name" value="Periplasmic binding protein-like II"/>
    <property type="match status" value="1"/>
</dbReference>
<evidence type="ECO:0000313" key="11">
    <source>
        <dbReference type="EMBL" id="PRP89993.1"/>
    </source>
</evidence>
<name>A0A2S9XAW8_9BACT</name>
<dbReference type="InterPro" id="IPR000860">
    <property type="entry name" value="HemC"/>
</dbReference>
<dbReference type="EC" id="2.5.1.61" evidence="8"/>
<dbReference type="GO" id="GO:0006782">
    <property type="term" value="P:protoporphyrinogen IX biosynthetic process"/>
    <property type="evidence" value="ECO:0007669"/>
    <property type="project" value="UniProtKB-UniRule"/>
</dbReference>
<dbReference type="NCBIfam" id="TIGR00212">
    <property type="entry name" value="hemC"/>
    <property type="match status" value="1"/>
</dbReference>
<dbReference type="InterPro" id="IPR022419">
    <property type="entry name" value="Porphobilin_deaminase_cofac_BS"/>
</dbReference>
<dbReference type="EMBL" id="PVNK01000308">
    <property type="protein sequence ID" value="PRP89993.1"/>
    <property type="molecule type" value="Genomic_DNA"/>
</dbReference>
<dbReference type="InterPro" id="IPR022418">
    <property type="entry name" value="Porphobilinogen_deaminase_C"/>
</dbReference>
<comment type="miscellaneous">
    <text evidence="8">The porphobilinogen subunits are added to the dipyrromethane group.</text>
</comment>
<comment type="catalytic activity">
    <reaction evidence="7 8">
        <text>4 porphobilinogen + H2O = hydroxymethylbilane + 4 NH4(+)</text>
        <dbReference type="Rhea" id="RHEA:13185"/>
        <dbReference type="ChEBI" id="CHEBI:15377"/>
        <dbReference type="ChEBI" id="CHEBI:28938"/>
        <dbReference type="ChEBI" id="CHEBI:57845"/>
        <dbReference type="ChEBI" id="CHEBI:58126"/>
        <dbReference type="EC" id="2.5.1.61"/>
    </reaction>
</comment>
<sequence length="325" mass="33805">MNDEAPKTKHLRLGTRASALALWQAKHVRDALLAHWGDALEVTLVKIVTKGDQILDRPLNQVGGKGLFVNAIEDQLLAGEIDLAVHSMKDLPGHPPEGLAIVCTPERADPRDALVGPPGSTLAGAPAGTRLGTSSLRRGALARRINPGLEIVSIRGNVPTRIAKIEEGVVDLVLLAAAGLQRLGLDAQIVEYLDIEAMCPAAGQGILALETRAGDAAVHELLAPLEDPRTAIVAAAERAFLARLEGGCQVPMACHAQVVEGEGEGAASLHVRGLVVDPSGAPLFDARKVGDPSDAAALGRGLAETLLRLGAGAIIEAHKQAPRRG</sequence>
<organism evidence="11 12">
    <name type="scientific">Enhygromyxa salina</name>
    <dbReference type="NCBI Taxonomy" id="215803"/>
    <lineage>
        <taxon>Bacteria</taxon>
        <taxon>Pseudomonadati</taxon>
        <taxon>Myxococcota</taxon>
        <taxon>Polyangia</taxon>
        <taxon>Nannocystales</taxon>
        <taxon>Nannocystaceae</taxon>
        <taxon>Enhygromyxa</taxon>
    </lineage>
</organism>
<dbReference type="HAMAP" id="MF_00260">
    <property type="entry name" value="Porphobil_deam"/>
    <property type="match status" value="1"/>
</dbReference>
<keyword evidence="5 8" id="KW-0808">Transferase</keyword>
<dbReference type="PANTHER" id="PTHR11557">
    <property type="entry name" value="PORPHOBILINOGEN DEAMINASE"/>
    <property type="match status" value="1"/>
</dbReference>
<keyword evidence="12" id="KW-1185">Reference proteome</keyword>
<dbReference type="FunFam" id="3.40.190.10:FF:000005">
    <property type="entry name" value="Porphobilinogen deaminase"/>
    <property type="match status" value="1"/>
</dbReference>
<dbReference type="Pfam" id="PF03900">
    <property type="entry name" value="Porphobil_deamC"/>
    <property type="match status" value="1"/>
</dbReference>
<dbReference type="Proteomes" id="UP000237968">
    <property type="component" value="Unassembled WGS sequence"/>
</dbReference>
<evidence type="ECO:0000256" key="3">
    <source>
        <dbReference type="ARBA" id="ARBA00005638"/>
    </source>
</evidence>
<comment type="cofactor">
    <cofactor evidence="8">
        <name>dipyrromethane</name>
        <dbReference type="ChEBI" id="CHEBI:60342"/>
    </cofactor>
    <text evidence="8">Binds 1 dipyrromethane group covalently.</text>
</comment>
<dbReference type="InterPro" id="IPR022417">
    <property type="entry name" value="Porphobilin_deaminase_N"/>
</dbReference>
<evidence type="ECO:0000256" key="5">
    <source>
        <dbReference type="ARBA" id="ARBA00022679"/>
    </source>
</evidence>
<dbReference type="Gene3D" id="3.40.190.10">
    <property type="entry name" value="Periplasmic binding protein-like II"/>
    <property type="match status" value="2"/>
</dbReference>
<evidence type="ECO:0000259" key="10">
    <source>
        <dbReference type="Pfam" id="PF03900"/>
    </source>
</evidence>
<dbReference type="PIRSF" id="PIRSF001438">
    <property type="entry name" value="4pyrrol_synth_OHMeBilane_synth"/>
    <property type="match status" value="1"/>
</dbReference>
<accession>A0A2S9XAW8</accession>
<comment type="function">
    <text evidence="1 8">Tetrapolymerization of the monopyrrole PBG into the hydroxymethylbilane pre-uroporphyrinogen in several discrete steps.</text>
</comment>
<dbReference type="GO" id="GO:0004418">
    <property type="term" value="F:hydroxymethylbilane synthase activity"/>
    <property type="evidence" value="ECO:0007669"/>
    <property type="project" value="UniProtKB-UniRule"/>
</dbReference>
<evidence type="ECO:0000256" key="6">
    <source>
        <dbReference type="ARBA" id="ARBA00023244"/>
    </source>
</evidence>
<feature type="modified residue" description="S-(dipyrrolylmethanemethyl)cysteine" evidence="8">
    <location>
        <position position="248"/>
    </location>
</feature>
<dbReference type="GO" id="GO:0005737">
    <property type="term" value="C:cytoplasm"/>
    <property type="evidence" value="ECO:0007669"/>
    <property type="project" value="UniProtKB-UniRule"/>
</dbReference>
<gene>
    <name evidence="8 11" type="primary">hemC</name>
    <name evidence="11" type="ORF">ENSA5_69360</name>
</gene>
<dbReference type="PROSITE" id="PS00533">
    <property type="entry name" value="PORPHOBILINOGEN_DEAM"/>
    <property type="match status" value="1"/>
</dbReference>
<dbReference type="AlphaFoldDB" id="A0A2S9XAW8"/>
<comment type="pathway">
    <text evidence="2">Porphyrin-containing compound metabolism; protoporphyrin-IX biosynthesis; coproporphyrinogen-III from 5-aminolevulinate: step 2/4.</text>
</comment>
<evidence type="ECO:0000256" key="8">
    <source>
        <dbReference type="HAMAP-Rule" id="MF_00260"/>
    </source>
</evidence>
<feature type="domain" description="Porphobilinogen deaminase C-terminal" evidence="10">
    <location>
        <begin position="234"/>
        <end position="307"/>
    </location>
</feature>